<dbReference type="NCBIfam" id="TIGR00229">
    <property type="entry name" value="sensory_box"/>
    <property type="match status" value="1"/>
</dbReference>
<dbReference type="RefSeq" id="WP_387990028.1">
    <property type="nucleotide sequence ID" value="NZ_JBHSGR010000015.1"/>
</dbReference>
<feature type="domain" description="CheR-type methyltransferase" evidence="9">
    <location>
        <begin position="55"/>
        <end position="316"/>
    </location>
</feature>
<evidence type="ECO:0000256" key="3">
    <source>
        <dbReference type="ARBA" id="ARBA00022603"/>
    </source>
</evidence>
<dbReference type="Gene3D" id="1.10.287.620">
    <property type="entry name" value="Helix Hairpins"/>
    <property type="match status" value="1"/>
</dbReference>
<dbReference type="InterPro" id="IPR036804">
    <property type="entry name" value="CheR_N_sf"/>
</dbReference>
<dbReference type="InterPro" id="IPR029063">
    <property type="entry name" value="SAM-dependent_MTases_sf"/>
</dbReference>
<proteinExistence type="predicted"/>
<keyword evidence="5" id="KW-0949">S-adenosyl-L-methionine</keyword>
<dbReference type="PANTHER" id="PTHR24422">
    <property type="entry name" value="CHEMOTAXIS PROTEIN METHYLTRANSFERASE"/>
    <property type="match status" value="1"/>
</dbReference>
<dbReference type="InterPro" id="IPR035965">
    <property type="entry name" value="PAS-like_dom_sf"/>
</dbReference>
<dbReference type="EC" id="2.1.1.80" evidence="2"/>
<keyword evidence="6" id="KW-0175">Coiled coil</keyword>
<dbReference type="InterPro" id="IPR013656">
    <property type="entry name" value="PAS_4"/>
</dbReference>
<evidence type="ECO:0000259" key="8">
    <source>
        <dbReference type="PROSITE" id="PS50112"/>
    </source>
</evidence>
<keyword evidence="11" id="KW-1185">Reference proteome</keyword>
<feature type="compositionally biased region" description="Basic and acidic residues" evidence="7">
    <location>
        <begin position="1"/>
        <end position="11"/>
    </location>
</feature>
<dbReference type="Pfam" id="PF01739">
    <property type="entry name" value="CheR"/>
    <property type="match status" value="1"/>
</dbReference>
<feature type="compositionally biased region" description="Acidic residues" evidence="7">
    <location>
        <begin position="12"/>
        <end position="42"/>
    </location>
</feature>
<evidence type="ECO:0000256" key="7">
    <source>
        <dbReference type="SAM" id="MobiDB-lite"/>
    </source>
</evidence>
<gene>
    <name evidence="10" type="ORF">ACFO3M_14635</name>
</gene>
<dbReference type="PROSITE" id="PS50123">
    <property type="entry name" value="CHER"/>
    <property type="match status" value="1"/>
</dbReference>
<dbReference type="SUPFAM" id="SSF47757">
    <property type="entry name" value="Chemotaxis receptor methyltransferase CheR, N-terminal domain"/>
    <property type="match status" value="1"/>
</dbReference>
<evidence type="ECO:0000313" key="10">
    <source>
        <dbReference type="EMBL" id="MFC4694634.1"/>
    </source>
</evidence>
<keyword evidence="4" id="KW-0808">Transferase</keyword>
<dbReference type="InterPro" id="IPR013767">
    <property type="entry name" value="PAS_fold"/>
</dbReference>
<dbReference type="PANTHER" id="PTHR24422:SF10">
    <property type="entry name" value="CHEMOTAXIS PROTEIN METHYLTRANSFERASE 2"/>
    <property type="match status" value="1"/>
</dbReference>
<dbReference type="Proteomes" id="UP001596025">
    <property type="component" value="Unassembled WGS sequence"/>
</dbReference>
<dbReference type="CDD" id="cd00130">
    <property type="entry name" value="PAS"/>
    <property type="match status" value="2"/>
</dbReference>
<dbReference type="Pfam" id="PF03705">
    <property type="entry name" value="CheR_N"/>
    <property type="match status" value="1"/>
</dbReference>
<organism evidence="10 11">
    <name type="scientific">Geodermatophilus arenarius</name>
    <dbReference type="NCBI Taxonomy" id="1137990"/>
    <lineage>
        <taxon>Bacteria</taxon>
        <taxon>Bacillati</taxon>
        <taxon>Actinomycetota</taxon>
        <taxon>Actinomycetes</taxon>
        <taxon>Geodermatophilales</taxon>
        <taxon>Geodermatophilaceae</taxon>
        <taxon>Geodermatophilus</taxon>
    </lineage>
</organism>
<evidence type="ECO:0000256" key="2">
    <source>
        <dbReference type="ARBA" id="ARBA00012534"/>
    </source>
</evidence>
<protein>
    <recommendedName>
        <fullName evidence="2">protein-glutamate O-methyltransferase</fullName>
        <ecNumber evidence="2">2.1.1.80</ecNumber>
    </recommendedName>
</protein>
<dbReference type="Gene3D" id="3.30.450.20">
    <property type="entry name" value="PAS domain"/>
    <property type="match status" value="2"/>
</dbReference>
<accession>A0ABV9LKQ0</accession>
<dbReference type="Gene3D" id="1.10.155.10">
    <property type="entry name" value="Chemotaxis receptor methyltransferase CheR, N-terminal domain"/>
    <property type="match status" value="1"/>
</dbReference>
<comment type="catalytic activity">
    <reaction evidence="1">
        <text>L-glutamyl-[protein] + S-adenosyl-L-methionine = [protein]-L-glutamate 5-O-methyl ester + S-adenosyl-L-homocysteine</text>
        <dbReference type="Rhea" id="RHEA:24452"/>
        <dbReference type="Rhea" id="RHEA-COMP:10208"/>
        <dbReference type="Rhea" id="RHEA-COMP:10311"/>
        <dbReference type="ChEBI" id="CHEBI:29973"/>
        <dbReference type="ChEBI" id="CHEBI:57856"/>
        <dbReference type="ChEBI" id="CHEBI:59789"/>
        <dbReference type="ChEBI" id="CHEBI:82795"/>
        <dbReference type="EC" id="2.1.1.80"/>
    </reaction>
</comment>
<feature type="region of interest" description="Disordered" evidence="7">
    <location>
        <begin position="1"/>
        <end position="42"/>
    </location>
</feature>
<keyword evidence="3 10" id="KW-0489">Methyltransferase</keyword>
<comment type="caution">
    <text evidence="10">The sequence shown here is derived from an EMBL/GenBank/DDBJ whole genome shotgun (WGS) entry which is preliminary data.</text>
</comment>
<feature type="domain" description="PAS" evidence="8">
    <location>
        <begin position="545"/>
        <end position="593"/>
    </location>
</feature>
<dbReference type="Pfam" id="PF00989">
    <property type="entry name" value="PAS"/>
    <property type="match status" value="1"/>
</dbReference>
<evidence type="ECO:0000313" key="11">
    <source>
        <dbReference type="Proteomes" id="UP001596025"/>
    </source>
</evidence>
<sequence>MTSDDLPARDAAEDDDLLVDDAEPDDTEPDDTEPDDTEPDDTEADAFVDAAAGIDPDFESLLVYLRERRGFDFTGYKRPSLVRRVRRRMAEVGTASVAEYQDFLEVHPDEFAPLFNTILINVTSFFRDRPAWDHLRDQLLPGLLASAGPRIRVWSAGSASGQEAYSLAILLAEVLGIDEFRDRVKIYATDVDEEALAQARQALFTGREMAGLTPEQVERYFTQEGTRFAFRKDLRRSVIFGRNDLVQDAPISHVDLLLCRNTLMYFNAETQNRILGRLHFALAPHGLLFLGKAEMLLSHAQLFVPVDLTRRFFRKRDGGGQAERRAVPAVTRSDLDGGIGDLSRLRRQAMLASPGAQLVLDTDGRLALVNHHAQRLFHVDERDVGRPFQDLEVSYRPVELRGAIAEAVSGRRAVWLRGVERHQAGAEALVFDVQVVPLSREDGSPLGVTVVFEDVTPYRRLQRELEYANRQLETAYEELQSTNEELETTNEELQSTVEELETTNEELQSTNEELETMNEELQSMNDELHTANEELRASTDEVGALNEFMSGVLSSFRAGVVVVDRDLRVLAWNAAAEDLWGLRQDEVSGHYLLNLDIGLPVSSLHPLLRRQVAGEGPSHETVELRAVNRRGRPVQVRVTVSAFAPRAGQGGGAVVLMDPVD</sequence>
<feature type="coiled-coil region" evidence="6">
    <location>
        <begin position="458"/>
        <end position="541"/>
    </location>
</feature>
<dbReference type="CDD" id="cd02440">
    <property type="entry name" value="AdoMet_MTases"/>
    <property type="match status" value="1"/>
</dbReference>
<dbReference type="InterPro" id="IPR022641">
    <property type="entry name" value="CheR_N"/>
</dbReference>
<evidence type="ECO:0000256" key="4">
    <source>
        <dbReference type="ARBA" id="ARBA00022679"/>
    </source>
</evidence>
<dbReference type="InterPro" id="IPR000780">
    <property type="entry name" value="CheR_MeTrfase"/>
</dbReference>
<dbReference type="InterPro" id="IPR000014">
    <property type="entry name" value="PAS"/>
</dbReference>
<evidence type="ECO:0000256" key="6">
    <source>
        <dbReference type="SAM" id="Coils"/>
    </source>
</evidence>
<reference evidence="11" key="1">
    <citation type="journal article" date="2019" name="Int. J. Syst. Evol. Microbiol.">
        <title>The Global Catalogue of Microorganisms (GCM) 10K type strain sequencing project: providing services to taxonomists for standard genome sequencing and annotation.</title>
        <authorList>
            <consortium name="The Broad Institute Genomics Platform"/>
            <consortium name="The Broad Institute Genome Sequencing Center for Infectious Disease"/>
            <person name="Wu L."/>
            <person name="Ma J."/>
        </authorList>
    </citation>
    <scope>NUCLEOTIDE SEQUENCE [LARGE SCALE GENOMIC DNA]</scope>
    <source>
        <strain evidence="11">CCUG 62763</strain>
    </source>
</reference>
<dbReference type="InterPro" id="IPR050903">
    <property type="entry name" value="Bact_Chemotaxis_MeTrfase"/>
</dbReference>
<dbReference type="PROSITE" id="PS50112">
    <property type="entry name" value="PAS"/>
    <property type="match status" value="1"/>
</dbReference>
<name>A0ABV9LKQ0_9ACTN</name>
<dbReference type="PRINTS" id="PR00996">
    <property type="entry name" value="CHERMTFRASE"/>
</dbReference>
<dbReference type="SMART" id="SM00091">
    <property type="entry name" value="PAS"/>
    <property type="match status" value="2"/>
</dbReference>
<dbReference type="GO" id="GO:0032259">
    <property type="term" value="P:methylation"/>
    <property type="evidence" value="ECO:0007669"/>
    <property type="project" value="UniProtKB-KW"/>
</dbReference>
<evidence type="ECO:0000256" key="5">
    <source>
        <dbReference type="ARBA" id="ARBA00022691"/>
    </source>
</evidence>
<dbReference type="InterPro" id="IPR022642">
    <property type="entry name" value="CheR_C"/>
</dbReference>
<dbReference type="Gene3D" id="3.40.50.150">
    <property type="entry name" value="Vaccinia Virus protein VP39"/>
    <property type="match status" value="1"/>
</dbReference>
<evidence type="ECO:0000259" key="9">
    <source>
        <dbReference type="PROSITE" id="PS50123"/>
    </source>
</evidence>
<dbReference type="SMART" id="SM00138">
    <property type="entry name" value="MeTrc"/>
    <property type="match status" value="1"/>
</dbReference>
<dbReference type="SUPFAM" id="SSF53335">
    <property type="entry name" value="S-adenosyl-L-methionine-dependent methyltransferases"/>
    <property type="match status" value="1"/>
</dbReference>
<dbReference type="EMBL" id="JBHSGR010000015">
    <property type="protein sequence ID" value="MFC4694634.1"/>
    <property type="molecule type" value="Genomic_DNA"/>
</dbReference>
<dbReference type="GO" id="GO:0008168">
    <property type="term" value="F:methyltransferase activity"/>
    <property type="evidence" value="ECO:0007669"/>
    <property type="project" value="UniProtKB-KW"/>
</dbReference>
<dbReference type="SUPFAM" id="SSF55785">
    <property type="entry name" value="PYP-like sensor domain (PAS domain)"/>
    <property type="match status" value="2"/>
</dbReference>
<evidence type="ECO:0000256" key="1">
    <source>
        <dbReference type="ARBA" id="ARBA00001541"/>
    </source>
</evidence>
<dbReference type="Pfam" id="PF08448">
    <property type="entry name" value="PAS_4"/>
    <property type="match status" value="1"/>
</dbReference>